<dbReference type="EMBL" id="CAMXCT010000169">
    <property type="protein sequence ID" value="CAI3974953.1"/>
    <property type="molecule type" value="Genomic_DNA"/>
</dbReference>
<proteinExistence type="predicted"/>
<gene>
    <name evidence="3" type="ORF">C1SCF055_LOCUS3315</name>
</gene>
<dbReference type="EMBL" id="CAMXCT030000169">
    <property type="protein sequence ID" value="CAL4762265.1"/>
    <property type="molecule type" value="Genomic_DNA"/>
</dbReference>
<dbReference type="PANTHER" id="PTHR47990">
    <property type="entry name" value="2-OXOGLUTARATE (2OG) AND FE(II)-DEPENDENT OXYGENASE SUPERFAMILY PROTEIN-RELATED"/>
    <property type="match status" value="1"/>
</dbReference>
<keyword evidence="6" id="KW-1185">Reference proteome</keyword>
<dbReference type="InterPro" id="IPR027443">
    <property type="entry name" value="IPNS-like_sf"/>
</dbReference>
<dbReference type="OrthoDB" id="437643at2759"/>
<dbReference type="Gene3D" id="2.60.120.330">
    <property type="entry name" value="B-lactam Antibiotic, Isopenicillin N Synthase, Chain"/>
    <property type="match status" value="1"/>
</dbReference>
<comment type="caution">
    <text evidence="3">The sequence shown here is derived from an EMBL/GenBank/DDBJ whole genome shotgun (WGS) entry which is preliminary data.</text>
</comment>
<evidence type="ECO:0000313" key="3">
    <source>
        <dbReference type="EMBL" id="CAI3974953.1"/>
    </source>
</evidence>
<dbReference type="InterPro" id="IPR002654">
    <property type="entry name" value="Glyco_trans_25"/>
</dbReference>
<dbReference type="Pfam" id="PF01755">
    <property type="entry name" value="Glyco_transf_25"/>
    <property type="match status" value="1"/>
</dbReference>
<dbReference type="Proteomes" id="UP001152797">
    <property type="component" value="Unassembled WGS sequence"/>
</dbReference>
<evidence type="ECO:0000259" key="1">
    <source>
        <dbReference type="Pfam" id="PF01755"/>
    </source>
</evidence>
<dbReference type="InterPro" id="IPR044861">
    <property type="entry name" value="IPNS-like_FE2OG_OXY"/>
</dbReference>
<dbReference type="Pfam" id="PF03171">
    <property type="entry name" value="2OG-FeII_Oxy"/>
    <property type="match status" value="1"/>
</dbReference>
<evidence type="ECO:0000313" key="4">
    <source>
        <dbReference type="EMBL" id="CAL1128328.1"/>
    </source>
</evidence>
<dbReference type="InterPro" id="IPR050231">
    <property type="entry name" value="Iron_ascorbate_oxido_reductase"/>
</dbReference>
<feature type="domain" description="Isopenicillin N synthase-like Fe(2+) 2OG dioxygenase" evidence="2">
    <location>
        <begin position="467"/>
        <end position="563"/>
    </location>
</feature>
<name>A0A9P1BK92_9DINO</name>
<reference evidence="3" key="1">
    <citation type="submission" date="2022-10" db="EMBL/GenBank/DDBJ databases">
        <authorList>
            <person name="Chen Y."/>
            <person name="Dougan E. K."/>
            <person name="Chan C."/>
            <person name="Rhodes N."/>
            <person name="Thang M."/>
        </authorList>
    </citation>
    <scope>NUCLEOTIDE SEQUENCE</scope>
</reference>
<reference evidence="4" key="2">
    <citation type="submission" date="2024-04" db="EMBL/GenBank/DDBJ databases">
        <authorList>
            <person name="Chen Y."/>
            <person name="Shah S."/>
            <person name="Dougan E. K."/>
            <person name="Thang M."/>
            <person name="Chan C."/>
        </authorList>
    </citation>
    <scope>NUCLEOTIDE SEQUENCE [LARGE SCALE GENOMIC DNA]</scope>
</reference>
<organism evidence="3">
    <name type="scientific">Cladocopium goreaui</name>
    <dbReference type="NCBI Taxonomy" id="2562237"/>
    <lineage>
        <taxon>Eukaryota</taxon>
        <taxon>Sar</taxon>
        <taxon>Alveolata</taxon>
        <taxon>Dinophyceae</taxon>
        <taxon>Suessiales</taxon>
        <taxon>Symbiodiniaceae</taxon>
        <taxon>Cladocopium</taxon>
    </lineage>
</organism>
<feature type="domain" description="Glycosyl transferase family 25" evidence="1">
    <location>
        <begin position="35"/>
        <end position="241"/>
    </location>
</feature>
<protein>
    <submittedName>
        <fullName evidence="5">Probable inactive glycosyltransferase 25 family member 3 (Cerebral endothelial cell adhesion molecule)</fullName>
    </submittedName>
</protein>
<evidence type="ECO:0000313" key="5">
    <source>
        <dbReference type="EMBL" id="CAL4762265.1"/>
    </source>
</evidence>
<evidence type="ECO:0000313" key="6">
    <source>
        <dbReference type="Proteomes" id="UP001152797"/>
    </source>
</evidence>
<dbReference type="SUPFAM" id="SSF51197">
    <property type="entry name" value="Clavaminate synthase-like"/>
    <property type="match status" value="1"/>
</dbReference>
<dbReference type="EMBL" id="CAMXCT020000169">
    <property type="protein sequence ID" value="CAL1128328.1"/>
    <property type="molecule type" value="Genomic_DNA"/>
</dbReference>
<dbReference type="AlphaFoldDB" id="A0A9P1BK92"/>
<accession>A0A9P1BK92</accession>
<sequence>MALVRRQRAYCLSLPQRPERFARAEAALKEALEPLIELEMFPGIYGNDFRHLLPDLDALEESLGCKLYRQWPICEVEDVLRMRPDLAELPEWKIWESYISWHKCWISDRASNYIDFYNRHLKLGEVAACVGHFRLWQKAMEDDVDLCLIFEDDARLAGRDAVEQILCEFQVLEEQNFNWDLIYLHSALYSKSEEPLVQPGLSRLCLAGHRKWAGAYALSRRGLEKLTKSGYDTCIFPVDDFLPALHSFHPRPDIRSLPCVDTDTTFVALTFPQEAALIQVEDRGSVSKFSTVILGDLGASIGEEEDLAALRMTLEEATKRELLVEDVSSNDGLAKAAAIMQKQGFVLVQLPECQEIFEAAEKLWQSFFLQEDKASYSGLEQPHCTDLPLADAGYTLQNAREHFHVVLGLAAQQRWPWDPSQATAPLMAALQGLCQRLLRELPKGDELEAAWQRETDLTGDASVFDIFHYFPMQQSEAGLAMAAHTDPGLFTAKFLSESCGLELLDVHGDWLAIEELRGASGSGHWVLVLAADLLERWTHGAVCSCRHRVRGPAQSAGRLSLVYDAWAWGLG</sequence>
<evidence type="ECO:0000259" key="2">
    <source>
        <dbReference type="Pfam" id="PF03171"/>
    </source>
</evidence>